<dbReference type="PANTHER" id="PTHR21461">
    <property type="entry name" value="GLYCOSYLTRANSFERASE FAMILY 92 PROTEIN"/>
    <property type="match status" value="1"/>
</dbReference>
<keyword evidence="4" id="KW-0812">Transmembrane</keyword>
<keyword evidence="5" id="KW-1133">Transmembrane helix</keyword>
<dbReference type="OrthoDB" id="1997677at2"/>
<evidence type="ECO:0000313" key="8">
    <source>
        <dbReference type="Proteomes" id="UP000005631"/>
    </source>
</evidence>
<protein>
    <recommendedName>
        <fullName evidence="9">Glycosyl transferase family 2</fullName>
    </recommendedName>
</protein>
<dbReference type="GO" id="GO:0005737">
    <property type="term" value="C:cytoplasm"/>
    <property type="evidence" value="ECO:0007669"/>
    <property type="project" value="TreeGrafter"/>
</dbReference>
<dbReference type="AlphaFoldDB" id="G8R5I1"/>
<dbReference type="HOGENOM" id="CLU_035905_0_0_10"/>
<dbReference type="EMBL" id="CP003156">
    <property type="protein sequence ID" value="AEV33255.1"/>
    <property type="molecule type" value="Genomic_DNA"/>
</dbReference>
<evidence type="ECO:0000256" key="4">
    <source>
        <dbReference type="ARBA" id="ARBA00022692"/>
    </source>
</evidence>
<accession>G8R5I1</accession>
<evidence type="ECO:0000256" key="5">
    <source>
        <dbReference type="ARBA" id="ARBA00022989"/>
    </source>
</evidence>
<dbReference type="GO" id="GO:0016757">
    <property type="term" value="F:glycosyltransferase activity"/>
    <property type="evidence" value="ECO:0007669"/>
    <property type="project" value="UniProtKB-KW"/>
</dbReference>
<sequence length="290" mass="33972">MAATFQKIHYNLLKQWGALRPAQEVKADAPLFVACVFKNEAPFLKEWIDFHLKRGVQKFYLSDNGSTDNFEEVLAPYVKQGLVSISKTPFTQWSIRRQAQEFNRLVQKIKSEQGSDCWVAFIDIDEYLFSVEPRGVRDVLNSFEGKEVAAVQVNWLMFGTSGLKKLDKSKPMIEQLTKRAPMEHDENTNFKPIVYLANTFQFFEGPHLPIQKGSAQFYFSDGSNFAPSRKEGKHSPLRLNHYWYRAEEDYYQEKVAKREAYGDYRKRELEEWHMNRCNEVEDLEILKDEV</sequence>
<dbReference type="eggNOG" id="COG0463">
    <property type="taxonomic scope" value="Bacteria"/>
</dbReference>
<dbReference type="InterPro" id="IPR008166">
    <property type="entry name" value="Glyco_transf_92"/>
</dbReference>
<dbReference type="CDD" id="cd00761">
    <property type="entry name" value="Glyco_tranf_GTA_type"/>
    <property type="match status" value="1"/>
</dbReference>
<dbReference type="Proteomes" id="UP000005631">
    <property type="component" value="Chromosome"/>
</dbReference>
<reference evidence="7 8" key="1">
    <citation type="journal article" date="2012" name="Stand. Genomic Sci.">
        <title>Genome sequence of the orange-pigmented seawater bacterium Owenweeksia hongkongensis type strain (UST20020801(T)).</title>
        <authorList>
            <person name="Riedel T."/>
            <person name="Held B."/>
            <person name="Nolan M."/>
            <person name="Lucas S."/>
            <person name="Lapidus A."/>
            <person name="Tice H."/>
            <person name="Del Rio T.G."/>
            <person name="Cheng J.F."/>
            <person name="Han C."/>
            <person name="Tapia R."/>
            <person name="Goodwin L.A."/>
            <person name="Pitluck S."/>
            <person name="Liolios K."/>
            <person name="Mavromatis K."/>
            <person name="Pagani I."/>
            <person name="Ivanova N."/>
            <person name="Mikhailova N."/>
            <person name="Pati A."/>
            <person name="Chen A."/>
            <person name="Palaniappan K."/>
            <person name="Rohde M."/>
            <person name="Tindall B.J."/>
            <person name="Detter J.C."/>
            <person name="Goker M."/>
            <person name="Woyke T."/>
            <person name="Bristow J."/>
            <person name="Eisen J.A."/>
            <person name="Markowitz V."/>
            <person name="Hugenholtz P."/>
            <person name="Klenk H.P."/>
            <person name="Kyrpides N.C."/>
        </authorList>
    </citation>
    <scope>NUCLEOTIDE SEQUENCE</scope>
    <source>
        <strain evidence="8">DSM 17368 / JCM 12287 / NRRL B-23963</strain>
    </source>
</reference>
<evidence type="ECO:0000256" key="3">
    <source>
        <dbReference type="ARBA" id="ARBA00022679"/>
    </source>
</evidence>
<evidence type="ECO:0000256" key="1">
    <source>
        <dbReference type="ARBA" id="ARBA00004167"/>
    </source>
</evidence>
<evidence type="ECO:0000256" key="6">
    <source>
        <dbReference type="ARBA" id="ARBA00023136"/>
    </source>
</evidence>
<dbReference type="RefSeq" id="WP_014202604.1">
    <property type="nucleotide sequence ID" value="NC_016599.1"/>
</dbReference>
<name>G8R5I1_OWEHD</name>
<dbReference type="STRING" id="926562.Oweho_2282"/>
<evidence type="ECO:0000313" key="7">
    <source>
        <dbReference type="EMBL" id="AEV33255.1"/>
    </source>
</evidence>
<dbReference type="Pfam" id="PF01697">
    <property type="entry name" value="Glyco_transf_92"/>
    <property type="match status" value="1"/>
</dbReference>
<keyword evidence="2" id="KW-0328">Glycosyltransferase</keyword>
<evidence type="ECO:0008006" key="9">
    <source>
        <dbReference type="Google" id="ProtNLM"/>
    </source>
</evidence>
<keyword evidence="6" id="KW-0472">Membrane</keyword>
<dbReference type="PANTHER" id="PTHR21461:SF69">
    <property type="entry name" value="GLYCOSYLTRANSFERASE FAMILY 92 PROTEIN"/>
    <property type="match status" value="1"/>
</dbReference>
<organism evidence="7 8">
    <name type="scientific">Owenweeksia hongkongensis (strain DSM 17368 / CIP 108786 / JCM 12287 / NRRL B-23963 / UST20020801)</name>
    <dbReference type="NCBI Taxonomy" id="926562"/>
    <lineage>
        <taxon>Bacteria</taxon>
        <taxon>Pseudomonadati</taxon>
        <taxon>Bacteroidota</taxon>
        <taxon>Flavobacteriia</taxon>
        <taxon>Flavobacteriales</taxon>
        <taxon>Owenweeksiaceae</taxon>
        <taxon>Owenweeksia</taxon>
    </lineage>
</organism>
<keyword evidence="3" id="KW-0808">Transferase</keyword>
<dbReference type="GO" id="GO:0016020">
    <property type="term" value="C:membrane"/>
    <property type="evidence" value="ECO:0007669"/>
    <property type="project" value="UniProtKB-SubCell"/>
</dbReference>
<keyword evidence="8" id="KW-1185">Reference proteome</keyword>
<proteinExistence type="predicted"/>
<comment type="subcellular location">
    <subcellularLocation>
        <location evidence="1">Membrane</location>
        <topology evidence="1">Single-pass membrane protein</topology>
    </subcellularLocation>
</comment>
<evidence type="ECO:0000256" key="2">
    <source>
        <dbReference type="ARBA" id="ARBA00022676"/>
    </source>
</evidence>
<dbReference type="KEGG" id="oho:Oweho_2282"/>
<gene>
    <name evidence="7" type="ordered locus">Oweho_2282</name>
</gene>